<feature type="transmembrane region" description="Helical" evidence="11">
    <location>
        <begin position="207"/>
        <end position="227"/>
    </location>
</feature>
<accession>A0A381YMZ3</accession>
<keyword evidence="10" id="KW-0066">ATP synthesis</keyword>
<evidence type="ECO:0000256" key="7">
    <source>
        <dbReference type="ARBA" id="ARBA00022989"/>
    </source>
</evidence>
<evidence type="ECO:0000256" key="10">
    <source>
        <dbReference type="ARBA" id="ARBA00023310"/>
    </source>
</evidence>
<dbReference type="InterPro" id="IPR045082">
    <property type="entry name" value="ATP_syn_F0_a_bact/chloroplast"/>
</dbReference>
<dbReference type="EMBL" id="UINC01018631">
    <property type="protein sequence ID" value="SVA78426.1"/>
    <property type="molecule type" value="Genomic_DNA"/>
</dbReference>
<dbReference type="Gene3D" id="1.20.120.220">
    <property type="entry name" value="ATP synthase, F0 complex, subunit A"/>
    <property type="match status" value="1"/>
</dbReference>
<evidence type="ECO:0000256" key="11">
    <source>
        <dbReference type="SAM" id="Phobius"/>
    </source>
</evidence>
<keyword evidence="5 11" id="KW-0812">Transmembrane</keyword>
<feature type="non-terminal residue" evidence="12">
    <location>
        <position position="230"/>
    </location>
</feature>
<dbReference type="GO" id="GO:0005886">
    <property type="term" value="C:plasma membrane"/>
    <property type="evidence" value="ECO:0007669"/>
    <property type="project" value="TreeGrafter"/>
</dbReference>
<proteinExistence type="inferred from homology"/>
<dbReference type="PANTHER" id="PTHR42823">
    <property type="entry name" value="ATP SYNTHASE SUBUNIT A, CHLOROPLASTIC"/>
    <property type="match status" value="1"/>
</dbReference>
<evidence type="ECO:0000256" key="8">
    <source>
        <dbReference type="ARBA" id="ARBA00023065"/>
    </source>
</evidence>
<evidence type="ECO:0000256" key="3">
    <source>
        <dbReference type="ARBA" id="ARBA00022448"/>
    </source>
</evidence>
<evidence type="ECO:0000256" key="2">
    <source>
        <dbReference type="ARBA" id="ARBA00006810"/>
    </source>
</evidence>
<reference evidence="12" key="1">
    <citation type="submission" date="2018-05" db="EMBL/GenBank/DDBJ databases">
        <authorList>
            <person name="Lanie J.A."/>
            <person name="Ng W.-L."/>
            <person name="Kazmierczak K.M."/>
            <person name="Andrzejewski T.M."/>
            <person name="Davidsen T.M."/>
            <person name="Wayne K.J."/>
            <person name="Tettelin H."/>
            <person name="Glass J.I."/>
            <person name="Rusch D."/>
            <person name="Podicherti R."/>
            <person name="Tsui H.-C.T."/>
            <person name="Winkler M.E."/>
        </authorList>
    </citation>
    <scope>NUCLEOTIDE SEQUENCE</scope>
</reference>
<dbReference type="GO" id="GO:0045259">
    <property type="term" value="C:proton-transporting ATP synthase complex"/>
    <property type="evidence" value="ECO:0007669"/>
    <property type="project" value="UniProtKB-KW"/>
</dbReference>
<sequence length="230" mass="24848">MKRSFVITLGLSVFALLLIGFVVGAIGSEFAGRDPFLEKPQVHLPSGAIFPAEERADSMEGGNLGLMGIAVTNTMLSSFLATIVLLGIFVLGARKKALIPGRFQALVEIIIESLLNFVEGVAGKDLGRAFFPIIATIFLFVMFNSWMGLLPFYPAIGFHSESDTSHLTTIHDSTIDINQSTDGHQETTGHGSSKIDLFRPAGTDLNMPLALAVVAFLFVEFWGFRVLGIN</sequence>
<dbReference type="PANTHER" id="PTHR42823:SF3">
    <property type="entry name" value="ATP SYNTHASE SUBUNIT A, CHLOROPLASTIC"/>
    <property type="match status" value="1"/>
</dbReference>
<dbReference type="AlphaFoldDB" id="A0A381YMZ3"/>
<comment type="subcellular location">
    <subcellularLocation>
        <location evidence="1">Membrane</location>
        <topology evidence="1">Multi-pass membrane protein</topology>
    </subcellularLocation>
</comment>
<evidence type="ECO:0000256" key="1">
    <source>
        <dbReference type="ARBA" id="ARBA00004141"/>
    </source>
</evidence>
<protein>
    <recommendedName>
        <fullName evidence="13">F0F1 ATP synthase subunit A</fullName>
    </recommendedName>
</protein>
<keyword evidence="7 11" id="KW-1133">Transmembrane helix</keyword>
<evidence type="ECO:0000256" key="4">
    <source>
        <dbReference type="ARBA" id="ARBA00022547"/>
    </source>
</evidence>
<keyword evidence="3" id="KW-0813">Transport</keyword>
<dbReference type="GO" id="GO:0046933">
    <property type="term" value="F:proton-transporting ATP synthase activity, rotational mechanism"/>
    <property type="evidence" value="ECO:0007669"/>
    <property type="project" value="TreeGrafter"/>
</dbReference>
<keyword evidence="9 11" id="KW-0472">Membrane</keyword>
<evidence type="ECO:0000256" key="5">
    <source>
        <dbReference type="ARBA" id="ARBA00022692"/>
    </source>
</evidence>
<feature type="transmembrane region" description="Helical" evidence="11">
    <location>
        <begin position="129"/>
        <end position="153"/>
    </location>
</feature>
<dbReference type="InterPro" id="IPR035908">
    <property type="entry name" value="F0_ATP_A_sf"/>
</dbReference>
<dbReference type="GO" id="GO:0042777">
    <property type="term" value="P:proton motive force-driven plasma membrane ATP synthesis"/>
    <property type="evidence" value="ECO:0007669"/>
    <property type="project" value="TreeGrafter"/>
</dbReference>
<keyword evidence="6" id="KW-0375">Hydrogen ion transport</keyword>
<name>A0A381YMZ3_9ZZZZ</name>
<comment type="similarity">
    <text evidence="2">Belongs to the ATPase A chain family.</text>
</comment>
<evidence type="ECO:0000256" key="9">
    <source>
        <dbReference type="ARBA" id="ARBA00023136"/>
    </source>
</evidence>
<feature type="transmembrane region" description="Helical" evidence="11">
    <location>
        <begin position="64"/>
        <end position="92"/>
    </location>
</feature>
<keyword evidence="8" id="KW-0406">Ion transport</keyword>
<evidence type="ECO:0000313" key="12">
    <source>
        <dbReference type="EMBL" id="SVA78426.1"/>
    </source>
</evidence>
<gene>
    <name evidence="12" type="ORF">METZ01_LOCUS131280</name>
</gene>
<organism evidence="12">
    <name type="scientific">marine metagenome</name>
    <dbReference type="NCBI Taxonomy" id="408172"/>
    <lineage>
        <taxon>unclassified sequences</taxon>
        <taxon>metagenomes</taxon>
        <taxon>ecological metagenomes</taxon>
    </lineage>
</organism>
<dbReference type="InterPro" id="IPR000568">
    <property type="entry name" value="ATP_synth_F0_asu"/>
</dbReference>
<keyword evidence="4" id="KW-0138">CF(0)</keyword>
<evidence type="ECO:0000256" key="6">
    <source>
        <dbReference type="ARBA" id="ARBA00022781"/>
    </source>
</evidence>
<evidence type="ECO:0008006" key="13">
    <source>
        <dbReference type="Google" id="ProtNLM"/>
    </source>
</evidence>
<dbReference type="Pfam" id="PF00119">
    <property type="entry name" value="ATP-synt_A"/>
    <property type="match status" value="1"/>
</dbReference>